<reference evidence="1 2" key="1">
    <citation type="journal article" date="2023" name="Life. Sci Alliance">
        <title>Evolutionary insights into 3D genome organization and epigenetic landscape of Vigna mungo.</title>
        <authorList>
            <person name="Junaid A."/>
            <person name="Singh B."/>
            <person name="Bhatia S."/>
        </authorList>
    </citation>
    <scope>NUCLEOTIDE SEQUENCE [LARGE SCALE GENOMIC DNA]</scope>
    <source>
        <strain evidence="1">Urdbean</strain>
    </source>
</reference>
<gene>
    <name evidence="1" type="ORF">V8G54_017792</name>
</gene>
<keyword evidence="2" id="KW-1185">Reference proteome</keyword>
<organism evidence="1 2">
    <name type="scientific">Vigna mungo</name>
    <name type="common">Black gram</name>
    <name type="synonym">Phaseolus mungo</name>
    <dbReference type="NCBI Taxonomy" id="3915"/>
    <lineage>
        <taxon>Eukaryota</taxon>
        <taxon>Viridiplantae</taxon>
        <taxon>Streptophyta</taxon>
        <taxon>Embryophyta</taxon>
        <taxon>Tracheophyta</taxon>
        <taxon>Spermatophyta</taxon>
        <taxon>Magnoliopsida</taxon>
        <taxon>eudicotyledons</taxon>
        <taxon>Gunneridae</taxon>
        <taxon>Pentapetalae</taxon>
        <taxon>rosids</taxon>
        <taxon>fabids</taxon>
        <taxon>Fabales</taxon>
        <taxon>Fabaceae</taxon>
        <taxon>Papilionoideae</taxon>
        <taxon>50 kb inversion clade</taxon>
        <taxon>NPAAA clade</taxon>
        <taxon>indigoferoid/millettioid clade</taxon>
        <taxon>Phaseoleae</taxon>
        <taxon>Vigna</taxon>
    </lineage>
</organism>
<dbReference type="EMBL" id="CP144696">
    <property type="protein sequence ID" value="WVZ13262.1"/>
    <property type="molecule type" value="Genomic_DNA"/>
</dbReference>
<sequence>MKQRPLHRGGARVRPGADNLRHERHELFLPQLSTSRHLQPEQRVHVSSPDGTCHFISGESALHVGLSIPYQRRQQFHLSFPQLPGLLYLASEQRREHGQKVWKLGERDEHDVLQDALYALDSALLYLGAEAEADEDAADGESAVAHDFNETLLTGLPLDPTHVGLHGPFSYPTALLDPQRGDHLGDEVLPEGAPERAVLGGVDGALPHAEDETDGGVLGPAGELWAALDESLVDEVRAGDDDQSALAHLHGEDWAVLLT</sequence>
<evidence type="ECO:0000313" key="2">
    <source>
        <dbReference type="Proteomes" id="UP001374535"/>
    </source>
</evidence>
<dbReference type="AlphaFoldDB" id="A0AAQ3S0L4"/>
<accession>A0AAQ3S0L4</accession>
<protein>
    <submittedName>
        <fullName evidence="1">Uncharacterized protein</fullName>
    </submittedName>
</protein>
<name>A0AAQ3S0L4_VIGMU</name>
<dbReference type="Proteomes" id="UP001374535">
    <property type="component" value="Chromosome 5"/>
</dbReference>
<proteinExistence type="predicted"/>
<evidence type="ECO:0000313" key="1">
    <source>
        <dbReference type="EMBL" id="WVZ13262.1"/>
    </source>
</evidence>